<keyword evidence="3" id="KW-1185">Reference proteome</keyword>
<reference evidence="2 3" key="1">
    <citation type="journal article" date="2023" name="Hortic Res">
        <title>Pangenome of water caltrop reveals structural variations and asymmetric subgenome divergence after allopolyploidization.</title>
        <authorList>
            <person name="Zhang X."/>
            <person name="Chen Y."/>
            <person name="Wang L."/>
            <person name="Yuan Y."/>
            <person name="Fang M."/>
            <person name="Shi L."/>
            <person name="Lu R."/>
            <person name="Comes H.P."/>
            <person name="Ma Y."/>
            <person name="Chen Y."/>
            <person name="Huang G."/>
            <person name="Zhou Y."/>
            <person name="Zheng Z."/>
            <person name="Qiu Y."/>
        </authorList>
    </citation>
    <scope>NUCLEOTIDE SEQUENCE [LARGE SCALE GENOMIC DNA]</scope>
    <source>
        <strain evidence="2">F231</strain>
    </source>
</reference>
<organism evidence="2 3">
    <name type="scientific">Trapa natans</name>
    <name type="common">Water chestnut</name>
    <dbReference type="NCBI Taxonomy" id="22666"/>
    <lineage>
        <taxon>Eukaryota</taxon>
        <taxon>Viridiplantae</taxon>
        <taxon>Streptophyta</taxon>
        <taxon>Embryophyta</taxon>
        <taxon>Tracheophyta</taxon>
        <taxon>Spermatophyta</taxon>
        <taxon>Magnoliopsida</taxon>
        <taxon>eudicotyledons</taxon>
        <taxon>Gunneridae</taxon>
        <taxon>Pentapetalae</taxon>
        <taxon>rosids</taxon>
        <taxon>malvids</taxon>
        <taxon>Myrtales</taxon>
        <taxon>Lythraceae</taxon>
        <taxon>Trapa</taxon>
    </lineage>
</organism>
<dbReference type="Proteomes" id="UP001346149">
    <property type="component" value="Unassembled WGS sequence"/>
</dbReference>
<feature type="compositionally biased region" description="Polar residues" evidence="1">
    <location>
        <begin position="99"/>
        <end position="108"/>
    </location>
</feature>
<accession>A0AAN7R2R1</accession>
<dbReference type="EMBL" id="JAXQNO010000013">
    <property type="protein sequence ID" value="KAK4786035.1"/>
    <property type="molecule type" value="Genomic_DNA"/>
</dbReference>
<evidence type="ECO:0000313" key="3">
    <source>
        <dbReference type="Proteomes" id="UP001346149"/>
    </source>
</evidence>
<dbReference type="PANTHER" id="PTHR35740">
    <property type="entry name" value="OS12G0111700 PROTEIN"/>
    <property type="match status" value="1"/>
</dbReference>
<proteinExistence type="predicted"/>
<evidence type="ECO:0000256" key="1">
    <source>
        <dbReference type="SAM" id="MobiDB-lite"/>
    </source>
</evidence>
<comment type="caution">
    <text evidence="2">The sequence shown here is derived from an EMBL/GenBank/DDBJ whole genome shotgun (WGS) entry which is preliminary data.</text>
</comment>
<gene>
    <name evidence="2" type="ORF">SAY86_002724</name>
</gene>
<feature type="region of interest" description="Disordered" evidence="1">
    <location>
        <begin position="1"/>
        <end position="153"/>
    </location>
</feature>
<dbReference type="AlphaFoldDB" id="A0AAN7R2R1"/>
<dbReference type="PANTHER" id="PTHR35740:SF1">
    <property type="entry name" value="OS12G0111700 PROTEIN"/>
    <property type="match status" value="1"/>
</dbReference>
<evidence type="ECO:0000313" key="2">
    <source>
        <dbReference type="EMBL" id="KAK4786035.1"/>
    </source>
</evidence>
<protein>
    <submittedName>
        <fullName evidence="2">Uncharacterized protein</fullName>
    </submittedName>
</protein>
<name>A0AAN7R2R1_TRANT</name>
<sequence>MEGSSRRLVQLLPSSGRGGSVRRMRRPLADCTNTARNSSQSSSSPSTSLLKPQAKPDFSIPQSKSQFDHGNKKVTARSSSSSHVAPASDQPPLPLPKSSYASGANQFESHGPFAVEGQGRDAGKAKTKAAKAVTVPASRSPARRTRVSRDKLEQDKEVVISKSCLVPKKRVCSDKREQDSTKKALEDYIQKQRSYYAEIDAFELSEEEVDSAAALD</sequence>
<feature type="compositionally biased region" description="Low complexity" evidence="1">
    <location>
        <begin position="38"/>
        <end position="48"/>
    </location>
</feature>